<gene>
    <name evidence="2" type="ORF">DFH07DRAFT_769507</name>
</gene>
<name>A0AAD7JLF0_9AGAR</name>
<comment type="caution">
    <text evidence="2">The sequence shown here is derived from an EMBL/GenBank/DDBJ whole genome shotgun (WGS) entry which is preliminary data.</text>
</comment>
<evidence type="ECO:0000256" key="1">
    <source>
        <dbReference type="SAM" id="MobiDB-lite"/>
    </source>
</evidence>
<protein>
    <submittedName>
        <fullName evidence="2">Uncharacterized protein</fullName>
    </submittedName>
</protein>
<feature type="region of interest" description="Disordered" evidence="1">
    <location>
        <begin position="1"/>
        <end position="22"/>
    </location>
</feature>
<dbReference type="Proteomes" id="UP001215280">
    <property type="component" value="Unassembled WGS sequence"/>
</dbReference>
<evidence type="ECO:0000313" key="3">
    <source>
        <dbReference type="Proteomes" id="UP001215280"/>
    </source>
</evidence>
<dbReference type="EMBL" id="JARJLG010000030">
    <property type="protein sequence ID" value="KAJ7767384.1"/>
    <property type="molecule type" value="Genomic_DNA"/>
</dbReference>
<reference evidence="2" key="1">
    <citation type="submission" date="2023-03" db="EMBL/GenBank/DDBJ databases">
        <title>Massive genome expansion in bonnet fungi (Mycena s.s.) driven by repeated elements and novel gene families across ecological guilds.</title>
        <authorList>
            <consortium name="Lawrence Berkeley National Laboratory"/>
            <person name="Harder C.B."/>
            <person name="Miyauchi S."/>
            <person name="Viragh M."/>
            <person name="Kuo A."/>
            <person name="Thoen E."/>
            <person name="Andreopoulos B."/>
            <person name="Lu D."/>
            <person name="Skrede I."/>
            <person name="Drula E."/>
            <person name="Henrissat B."/>
            <person name="Morin E."/>
            <person name="Kohler A."/>
            <person name="Barry K."/>
            <person name="LaButti K."/>
            <person name="Morin E."/>
            <person name="Salamov A."/>
            <person name="Lipzen A."/>
            <person name="Mereny Z."/>
            <person name="Hegedus B."/>
            <person name="Baldrian P."/>
            <person name="Stursova M."/>
            <person name="Weitz H."/>
            <person name="Taylor A."/>
            <person name="Grigoriev I.V."/>
            <person name="Nagy L.G."/>
            <person name="Martin F."/>
            <person name="Kauserud H."/>
        </authorList>
    </citation>
    <scope>NUCLEOTIDE SEQUENCE</scope>
    <source>
        <strain evidence="2">CBHHK188m</strain>
    </source>
</reference>
<evidence type="ECO:0000313" key="2">
    <source>
        <dbReference type="EMBL" id="KAJ7767384.1"/>
    </source>
</evidence>
<feature type="compositionally biased region" description="Basic residues" evidence="1">
    <location>
        <begin position="1"/>
        <end position="12"/>
    </location>
</feature>
<accession>A0AAD7JLF0</accession>
<proteinExistence type="predicted"/>
<organism evidence="2 3">
    <name type="scientific">Mycena maculata</name>
    <dbReference type="NCBI Taxonomy" id="230809"/>
    <lineage>
        <taxon>Eukaryota</taxon>
        <taxon>Fungi</taxon>
        <taxon>Dikarya</taxon>
        <taxon>Basidiomycota</taxon>
        <taxon>Agaricomycotina</taxon>
        <taxon>Agaricomycetes</taxon>
        <taxon>Agaricomycetidae</taxon>
        <taxon>Agaricales</taxon>
        <taxon>Marasmiineae</taxon>
        <taxon>Mycenaceae</taxon>
        <taxon>Mycena</taxon>
    </lineage>
</organism>
<sequence>MTPRHTFVRPRPHFSTDEPEGTSNISARLLNVAIFYFLYMMPVTNREFKREDDANVNLAFSAHFLHPNSRVSEATVILDAVNIAENMARGIFTAGLALGSNVQFQTPTRRTGTQPLGRSCWLSQVPARRPVLGFDKTPPCQPVGCSRHDGDELSASGHALFDQFRTVVTLHEQFCTQDGKWAALLDNVCMGCCTDDDISVLCSLILGGLNTPDFSTAVWGRHYVDLPLRLRHGGVEPSRCPRP</sequence>
<dbReference type="AlphaFoldDB" id="A0AAD7JLF0"/>
<keyword evidence="3" id="KW-1185">Reference proteome</keyword>